<sequence length="83" mass="9639">MCVDARTTAILNLLLAVYQRFGRFWVGRAVFPLTEETWIGLYNLFSQKHSANFDCWLYLPIQNLLKITPSRSSELNSPVIEFN</sequence>
<keyword evidence="2" id="KW-1185">Reference proteome</keyword>
<gene>
    <name evidence="1" type="ORF">SAMN06265784_103450</name>
</gene>
<reference evidence="2" key="1">
    <citation type="submission" date="2017-04" db="EMBL/GenBank/DDBJ databases">
        <authorList>
            <person name="Varghese N."/>
            <person name="Submissions S."/>
        </authorList>
    </citation>
    <scope>NUCLEOTIDE SEQUENCE [LARGE SCALE GENOMIC DNA]</scope>
    <source>
        <strain evidence="2">LMG 29540</strain>
    </source>
</reference>
<organism evidence="1 2">
    <name type="scientific">Paraburkholderia susongensis</name>
    <dbReference type="NCBI Taxonomy" id="1515439"/>
    <lineage>
        <taxon>Bacteria</taxon>
        <taxon>Pseudomonadati</taxon>
        <taxon>Pseudomonadota</taxon>
        <taxon>Betaproteobacteria</taxon>
        <taxon>Burkholderiales</taxon>
        <taxon>Burkholderiaceae</taxon>
        <taxon>Paraburkholderia</taxon>
    </lineage>
</organism>
<dbReference type="Proteomes" id="UP000193228">
    <property type="component" value="Unassembled WGS sequence"/>
</dbReference>
<accession>A0A1X7K7P2</accession>
<evidence type="ECO:0000313" key="2">
    <source>
        <dbReference type="Proteomes" id="UP000193228"/>
    </source>
</evidence>
<dbReference type="AlphaFoldDB" id="A0A1X7K7P2"/>
<proteinExistence type="predicted"/>
<name>A0A1X7K7P2_9BURK</name>
<dbReference type="EMBL" id="FXAT01000003">
    <property type="protein sequence ID" value="SMG37039.1"/>
    <property type="molecule type" value="Genomic_DNA"/>
</dbReference>
<evidence type="ECO:0000313" key="1">
    <source>
        <dbReference type="EMBL" id="SMG37039.1"/>
    </source>
</evidence>
<protein>
    <submittedName>
        <fullName evidence="1">Uncharacterized protein</fullName>
    </submittedName>
</protein>